<reference evidence="1 2" key="1">
    <citation type="journal article" date="2019" name="Nat. Ecol. Evol.">
        <title>Megaphylogeny resolves global patterns of mushroom evolution.</title>
        <authorList>
            <person name="Varga T."/>
            <person name="Krizsan K."/>
            <person name="Foldi C."/>
            <person name="Dima B."/>
            <person name="Sanchez-Garcia M."/>
            <person name="Sanchez-Ramirez S."/>
            <person name="Szollosi G.J."/>
            <person name="Szarkandi J.G."/>
            <person name="Papp V."/>
            <person name="Albert L."/>
            <person name="Andreopoulos W."/>
            <person name="Angelini C."/>
            <person name="Antonin V."/>
            <person name="Barry K.W."/>
            <person name="Bougher N.L."/>
            <person name="Buchanan P."/>
            <person name="Buyck B."/>
            <person name="Bense V."/>
            <person name="Catcheside P."/>
            <person name="Chovatia M."/>
            <person name="Cooper J."/>
            <person name="Damon W."/>
            <person name="Desjardin D."/>
            <person name="Finy P."/>
            <person name="Geml J."/>
            <person name="Haridas S."/>
            <person name="Hughes K."/>
            <person name="Justo A."/>
            <person name="Karasinski D."/>
            <person name="Kautmanova I."/>
            <person name="Kiss B."/>
            <person name="Kocsube S."/>
            <person name="Kotiranta H."/>
            <person name="LaButti K.M."/>
            <person name="Lechner B.E."/>
            <person name="Liimatainen K."/>
            <person name="Lipzen A."/>
            <person name="Lukacs Z."/>
            <person name="Mihaltcheva S."/>
            <person name="Morgado L.N."/>
            <person name="Niskanen T."/>
            <person name="Noordeloos M.E."/>
            <person name="Ohm R.A."/>
            <person name="Ortiz-Santana B."/>
            <person name="Ovrebo C."/>
            <person name="Racz N."/>
            <person name="Riley R."/>
            <person name="Savchenko A."/>
            <person name="Shiryaev A."/>
            <person name="Soop K."/>
            <person name="Spirin V."/>
            <person name="Szebenyi C."/>
            <person name="Tomsovsky M."/>
            <person name="Tulloss R.E."/>
            <person name="Uehling J."/>
            <person name="Grigoriev I.V."/>
            <person name="Vagvolgyi C."/>
            <person name="Papp T."/>
            <person name="Martin F.M."/>
            <person name="Miettinen O."/>
            <person name="Hibbett D.S."/>
            <person name="Nagy L.G."/>
        </authorList>
    </citation>
    <scope>NUCLEOTIDE SEQUENCE [LARGE SCALE GENOMIC DNA]</scope>
    <source>
        <strain evidence="1 2">NL-1719</strain>
    </source>
</reference>
<protein>
    <submittedName>
        <fullName evidence="1">Uncharacterized protein</fullName>
    </submittedName>
</protein>
<organism evidence="1 2">
    <name type="scientific">Pluteus cervinus</name>
    <dbReference type="NCBI Taxonomy" id="181527"/>
    <lineage>
        <taxon>Eukaryota</taxon>
        <taxon>Fungi</taxon>
        <taxon>Dikarya</taxon>
        <taxon>Basidiomycota</taxon>
        <taxon>Agaricomycotina</taxon>
        <taxon>Agaricomycetes</taxon>
        <taxon>Agaricomycetidae</taxon>
        <taxon>Agaricales</taxon>
        <taxon>Pluteineae</taxon>
        <taxon>Pluteaceae</taxon>
        <taxon>Pluteus</taxon>
    </lineage>
</organism>
<sequence length="519" mass="57434">MAGPSSRANHPKEPHSVAVDPCLGFYTRSRASSIVPSSEPDEDGCIGELELLCHIYEESLESVTTPADEGMLDEPPQPSLPPIVTIEAFLKKYPPGSTQKHNLRKRRLIDNDKDFEPSDSISSPSSLDESRRARPESKSKHTRKPLADRLPTADNKMDTTEVHTPKRRRNVHLTDPRTTTPFRKASFTSGRLPHTDGRNSTKRPLTQWDPLDVLKLESPRKKLRLASPKRNGSPHRPPPLSFVPLEVAETSYASKGTRHINARAPACRSIPYKLPPRLPSADSHKQSQEDQVMDVAPPPEDEALRSLPEAREPEYPGGTLSQGPDDQLPLETETQPQVDQEQMCEEAPQSPQPLSSYFNKFFKNMKTAAATQAVTHESRFRRRPSTRSGRTQVGMSSSPTSGLQKLAGSPTGRCLYAQDSSAPSSQEEANDYMMPEPFLPSEFAEKALYAALSKRSTPEAPTQDSIPDVFASVQDDDFHVVMLSSFEHIPSQPLSPASTKAETLPPCTIDLFAGFNDYD</sequence>
<accession>A0ACD3BAY1</accession>
<evidence type="ECO:0000313" key="1">
    <source>
        <dbReference type="EMBL" id="TFK75213.1"/>
    </source>
</evidence>
<keyword evidence="2" id="KW-1185">Reference proteome</keyword>
<gene>
    <name evidence="1" type="ORF">BDN72DRAFT_832564</name>
</gene>
<name>A0ACD3BAY1_9AGAR</name>
<proteinExistence type="predicted"/>
<dbReference type="EMBL" id="ML208264">
    <property type="protein sequence ID" value="TFK75213.1"/>
    <property type="molecule type" value="Genomic_DNA"/>
</dbReference>
<evidence type="ECO:0000313" key="2">
    <source>
        <dbReference type="Proteomes" id="UP000308600"/>
    </source>
</evidence>
<dbReference type="Proteomes" id="UP000308600">
    <property type="component" value="Unassembled WGS sequence"/>
</dbReference>